<evidence type="ECO:0000256" key="4">
    <source>
        <dbReference type="ARBA" id="ARBA00022989"/>
    </source>
</evidence>
<gene>
    <name evidence="7" type="ORF">F8566_03420</name>
</gene>
<feature type="transmembrane region" description="Helical" evidence="6">
    <location>
        <begin position="223"/>
        <end position="252"/>
    </location>
</feature>
<keyword evidence="4 6" id="KW-1133">Transmembrane helix</keyword>
<feature type="transmembrane region" description="Helical" evidence="6">
    <location>
        <begin position="38"/>
        <end position="56"/>
    </location>
</feature>
<dbReference type="PANTHER" id="PTHR30482:SF18">
    <property type="entry name" value="BRANCHED AMINO ACID TRANSPORT SYSTEM PERMEASE"/>
    <property type="match status" value="1"/>
</dbReference>
<dbReference type="InterPro" id="IPR043428">
    <property type="entry name" value="LivM-like"/>
</dbReference>
<comment type="subcellular location">
    <subcellularLocation>
        <location evidence="1">Cell membrane</location>
        <topology evidence="1">Multi-pass membrane protein</topology>
    </subcellularLocation>
</comment>
<keyword evidence="3 6" id="KW-0812">Transmembrane</keyword>
<dbReference type="Pfam" id="PF02653">
    <property type="entry name" value="BPD_transp_2"/>
    <property type="match status" value="1"/>
</dbReference>
<evidence type="ECO:0000256" key="3">
    <source>
        <dbReference type="ARBA" id="ARBA00022692"/>
    </source>
</evidence>
<keyword evidence="2" id="KW-1003">Cell membrane</keyword>
<dbReference type="EMBL" id="WBMT01000001">
    <property type="protein sequence ID" value="KAB2352818.1"/>
    <property type="molecule type" value="Genomic_DNA"/>
</dbReference>
<dbReference type="Proteomes" id="UP000468735">
    <property type="component" value="Unassembled WGS sequence"/>
</dbReference>
<evidence type="ECO:0000256" key="6">
    <source>
        <dbReference type="SAM" id="Phobius"/>
    </source>
</evidence>
<dbReference type="InterPro" id="IPR001851">
    <property type="entry name" value="ABC_transp_permease"/>
</dbReference>
<feature type="transmembrane region" description="Helical" evidence="6">
    <location>
        <begin position="186"/>
        <end position="211"/>
    </location>
</feature>
<feature type="transmembrane region" description="Helical" evidence="6">
    <location>
        <begin position="264"/>
        <end position="285"/>
    </location>
</feature>
<evidence type="ECO:0000313" key="8">
    <source>
        <dbReference type="Proteomes" id="UP000468735"/>
    </source>
</evidence>
<dbReference type="OrthoDB" id="9814461at2"/>
<reference evidence="7 8" key="1">
    <citation type="submission" date="2019-09" db="EMBL/GenBank/DDBJ databases">
        <title>Actinomadura physcomitrii sp. nov., a novel actinomycete isolated from moss [Physcomitrium sphaericum (Ludw) Fuernr].</title>
        <authorList>
            <person name="Zhuang X."/>
            <person name="Liu C."/>
        </authorList>
    </citation>
    <scope>NUCLEOTIDE SEQUENCE [LARGE SCALE GENOMIC DNA]</scope>
    <source>
        <strain evidence="7 8">HMC1</strain>
    </source>
</reference>
<evidence type="ECO:0000256" key="5">
    <source>
        <dbReference type="ARBA" id="ARBA00023136"/>
    </source>
</evidence>
<sequence length="321" mass="33200">MPVLLPPSQVPVYVLLLLAAIVVTGLSLLMGYGGQVSLGQASFYMIGGYSAALLAVHGLPTWVALLAAPVIATAAAALIGVPLLRLRGHHLAFATLAVQLILLSLAGRQEWAGGDIGLQGIPQLEVAGYEFADDVSYAYLALAALAVVVLIARNVVDSRPGRGLRALATSEVAAESSGVPVAGYKLAVFSLSAGFAGLAGGVYAFFIGYVAPGSFPVLLSFEYVVMVVVGGTGTIWGALAGATVITLLLQLLNNIGTMEGMPAAAPSVLSYAVYGLLLVLAMLFMPQGLVRGLAFSSRLEVRWGTWKTISSRSAKRRRSSA</sequence>
<dbReference type="GO" id="GO:0005886">
    <property type="term" value="C:plasma membrane"/>
    <property type="evidence" value="ECO:0007669"/>
    <property type="project" value="UniProtKB-SubCell"/>
</dbReference>
<dbReference type="AlphaFoldDB" id="A0A6H9Z648"/>
<feature type="transmembrane region" description="Helical" evidence="6">
    <location>
        <begin position="91"/>
        <end position="107"/>
    </location>
</feature>
<dbReference type="CDD" id="cd06581">
    <property type="entry name" value="TM_PBP1_LivM_like"/>
    <property type="match status" value="1"/>
</dbReference>
<name>A0A6H9Z648_9ACTN</name>
<dbReference type="GO" id="GO:0015658">
    <property type="term" value="F:branched-chain amino acid transmembrane transporter activity"/>
    <property type="evidence" value="ECO:0007669"/>
    <property type="project" value="InterPro"/>
</dbReference>
<evidence type="ECO:0000256" key="1">
    <source>
        <dbReference type="ARBA" id="ARBA00004651"/>
    </source>
</evidence>
<accession>A0A6H9Z648</accession>
<keyword evidence="5 6" id="KW-0472">Membrane</keyword>
<organism evidence="7 8">
    <name type="scientific">Actinomadura rudentiformis</name>
    <dbReference type="NCBI Taxonomy" id="359158"/>
    <lineage>
        <taxon>Bacteria</taxon>
        <taxon>Bacillati</taxon>
        <taxon>Actinomycetota</taxon>
        <taxon>Actinomycetes</taxon>
        <taxon>Streptosporangiales</taxon>
        <taxon>Thermomonosporaceae</taxon>
        <taxon>Actinomadura</taxon>
    </lineage>
</organism>
<feature type="transmembrane region" description="Helical" evidence="6">
    <location>
        <begin position="12"/>
        <end position="31"/>
    </location>
</feature>
<proteinExistence type="predicted"/>
<protein>
    <submittedName>
        <fullName evidence="7">Branched-chain amino acid ABC transporter permease</fullName>
    </submittedName>
</protein>
<keyword evidence="8" id="KW-1185">Reference proteome</keyword>
<feature type="transmembrane region" description="Helical" evidence="6">
    <location>
        <begin position="62"/>
        <end position="84"/>
    </location>
</feature>
<dbReference type="PANTHER" id="PTHR30482">
    <property type="entry name" value="HIGH-AFFINITY BRANCHED-CHAIN AMINO ACID TRANSPORT SYSTEM PERMEASE"/>
    <property type="match status" value="1"/>
</dbReference>
<evidence type="ECO:0000313" key="7">
    <source>
        <dbReference type="EMBL" id="KAB2352818.1"/>
    </source>
</evidence>
<comment type="caution">
    <text evidence="7">The sequence shown here is derived from an EMBL/GenBank/DDBJ whole genome shotgun (WGS) entry which is preliminary data.</text>
</comment>
<evidence type="ECO:0000256" key="2">
    <source>
        <dbReference type="ARBA" id="ARBA00022475"/>
    </source>
</evidence>
<feature type="transmembrane region" description="Helical" evidence="6">
    <location>
        <begin position="137"/>
        <end position="156"/>
    </location>
</feature>